<proteinExistence type="predicted"/>
<accession>A0A419PXQ5</accession>
<evidence type="ECO:0000313" key="5">
    <source>
        <dbReference type="EMBL" id="KAG5453857.1"/>
    </source>
</evidence>
<organism evidence="5 6">
    <name type="scientific">Clonorchis sinensis</name>
    <name type="common">Chinese liver fluke</name>
    <dbReference type="NCBI Taxonomy" id="79923"/>
    <lineage>
        <taxon>Eukaryota</taxon>
        <taxon>Metazoa</taxon>
        <taxon>Spiralia</taxon>
        <taxon>Lophotrochozoa</taxon>
        <taxon>Platyhelminthes</taxon>
        <taxon>Trematoda</taxon>
        <taxon>Digenea</taxon>
        <taxon>Opisthorchiida</taxon>
        <taxon>Opisthorchiata</taxon>
        <taxon>Opisthorchiidae</taxon>
        <taxon>Clonorchis</taxon>
    </lineage>
</organism>
<dbReference type="EMBL" id="NIRI02000010">
    <property type="protein sequence ID" value="KAG5453857.1"/>
    <property type="molecule type" value="Genomic_DNA"/>
</dbReference>
<dbReference type="Pfam" id="PF01436">
    <property type="entry name" value="NHL"/>
    <property type="match status" value="1"/>
</dbReference>
<dbReference type="InterPro" id="IPR013083">
    <property type="entry name" value="Znf_RING/FYVE/PHD"/>
</dbReference>
<dbReference type="AlphaFoldDB" id="A0A419PXQ5"/>
<sequence length="1000" mass="110842">MRKKVEAVRQSRNIEQNEVLPSENGFKTTVDLKVTNGPHKNEELLNGNKAACKTKDDNEIVAKKGIPSEQLTDRSLALLPAPNLAESTNGDKVETSASQADTALQIHMDKPSPKLQITETPCEASESNGIVHNCESLSDGETAASGFFTAPKTEDGQISESDTITQCGFEEPTNHDEFLSLLKSDFLGCSVCHDRQTDALLLPCLHVVCNKCIESHNNSKQCHICRPLELLGDHSPKRNLVEVHSAPEDSFLKSLRRLAELVQNEVVPHCDCCQLESQTSTSEYRCVECGDNLCEPCRTAHKRTKHTRLHTLLSFKELRRTSLLTRTHQDPPTLCMDHNQANQMERDSTDPMALAVVNFTASSEIPQACAYCETCRTILCAACSGQFLGSRMKTTHSKHKVIALDTKVEEIRSQLEHGLNDLAVKKDAFQHYLQCIAEYASDLDSLISEVNNEIDKRSAELHSKIDEIARQLKQIAVDRVEVELGELNKYRDPLDPFIAQCDVAQRYAKALQEYGRPEELIPIAAFVLQRLDYLNNQQFRQIKAKLQPIFHKGEFPLEVTVEEGETNASTKVTEWDRARRYLFGHIQFNQDSSSTISSQRLREDPNKIQNGIPESVGVSCNSVGVNTASEAAFDSWINGRMIESSNFKVNQAVCGTNTRTALATQCSIRTKSQTERPRQSRLNTEAEFDSRVVTDTRDVWPTGLALNPSSSHIFVVDRDNAKIKIFSPSGKFLSSFGDSPNEPMKMISPFDVAVTPSGLVLVSDYQLQEVRLFSLDGTAQGTLSQDRFSQPRGIGFGMGMVGVLDSKRRHIALYDPRSNQKTALRRINMMPSGIQDAPRGTVSEPYYVDFVEVGSGYLAVTDYAAPSVKMYSLGSGVCVGATGDYGTGAGQMLQPHGISYSPWNNELLVADHANHRIQSCPIQLSSNQGTWLTIPEEAYHRVGYSDGYLNLGSLKPVAEKSTNAVWHPMAIAVDVHHHRIIVSEALGSIKVLKSTRFGEL</sequence>
<keyword evidence="1" id="KW-0479">Metal-binding</keyword>
<keyword evidence="3" id="KW-0863">Zinc-finger</keyword>
<dbReference type="InterPro" id="IPR017907">
    <property type="entry name" value="Znf_RING_CS"/>
</dbReference>
<evidence type="ECO:0000256" key="1">
    <source>
        <dbReference type="ARBA" id="ARBA00022723"/>
    </source>
</evidence>
<name>A0A419PXQ5_CLOSI</name>
<evidence type="ECO:0000256" key="4">
    <source>
        <dbReference type="ARBA" id="ARBA00022833"/>
    </source>
</evidence>
<reference evidence="5 6" key="2">
    <citation type="journal article" date="2021" name="Genomics">
        <title>High-quality reference genome for Clonorchis sinensis.</title>
        <authorList>
            <person name="Young N.D."/>
            <person name="Stroehlein A.J."/>
            <person name="Kinkar L."/>
            <person name="Wang T."/>
            <person name="Sohn W.M."/>
            <person name="Chang B.C.H."/>
            <person name="Kaur P."/>
            <person name="Weisz D."/>
            <person name="Dudchenko O."/>
            <person name="Aiden E.L."/>
            <person name="Korhonen P.K."/>
            <person name="Gasser R.B."/>
        </authorList>
    </citation>
    <scope>NUCLEOTIDE SEQUENCE [LARGE SCALE GENOMIC DNA]</scope>
    <source>
        <strain evidence="5">Cs-k2</strain>
    </source>
</reference>
<evidence type="ECO:0000256" key="2">
    <source>
        <dbReference type="ARBA" id="ARBA00022737"/>
    </source>
</evidence>
<dbReference type="PROSITE" id="PS51125">
    <property type="entry name" value="NHL"/>
    <property type="match status" value="1"/>
</dbReference>
<gene>
    <name evidence="5" type="ORF">CSKR_109627</name>
</gene>
<keyword evidence="4" id="KW-0862">Zinc</keyword>
<dbReference type="STRING" id="79923.A0A419PXQ5"/>
<evidence type="ECO:0000256" key="3">
    <source>
        <dbReference type="ARBA" id="ARBA00022771"/>
    </source>
</evidence>
<keyword evidence="2" id="KW-0677">Repeat</keyword>
<dbReference type="PROSITE" id="PS50089">
    <property type="entry name" value="ZF_RING_2"/>
    <property type="match status" value="1"/>
</dbReference>
<reference evidence="5 6" key="1">
    <citation type="journal article" date="2018" name="Biotechnol. Adv.">
        <title>Improved genomic resources and new bioinformatic workflow for the carcinogenic parasite Clonorchis sinensis: Biotechnological implications.</title>
        <authorList>
            <person name="Wang D."/>
            <person name="Korhonen P.K."/>
            <person name="Gasser R.B."/>
            <person name="Young N.D."/>
        </authorList>
    </citation>
    <scope>NUCLEOTIDE SEQUENCE [LARGE SCALE GENOMIC DNA]</scope>
    <source>
        <strain evidence="5">Cs-k2</strain>
    </source>
</reference>
<dbReference type="Gene3D" id="3.30.160.60">
    <property type="entry name" value="Classic Zinc Finger"/>
    <property type="match status" value="1"/>
</dbReference>
<protein>
    <submittedName>
        <fullName evidence="5">Uncharacterized protein</fullName>
    </submittedName>
</protein>
<dbReference type="InterPro" id="IPR011042">
    <property type="entry name" value="6-blade_b-propeller_TolB-like"/>
</dbReference>
<dbReference type="SMART" id="SM00184">
    <property type="entry name" value="RING"/>
    <property type="match status" value="1"/>
</dbReference>
<keyword evidence="6" id="KW-1185">Reference proteome</keyword>
<dbReference type="SUPFAM" id="SSF57850">
    <property type="entry name" value="RING/U-box"/>
    <property type="match status" value="1"/>
</dbReference>
<dbReference type="Pfam" id="PF13920">
    <property type="entry name" value="zf-C3HC4_3"/>
    <property type="match status" value="1"/>
</dbReference>
<dbReference type="CDD" id="cd05819">
    <property type="entry name" value="NHL"/>
    <property type="match status" value="1"/>
</dbReference>
<evidence type="ECO:0000313" key="6">
    <source>
        <dbReference type="Proteomes" id="UP000286415"/>
    </source>
</evidence>
<dbReference type="CDD" id="cd19756">
    <property type="entry name" value="Bbox2"/>
    <property type="match status" value="1"/>
</dbReference>
<dbReference type="PANTHER" id="PTHR25462">
    <property type="entry name" value="BONUS, ISOFORM C-RELATED"/>
    <property type="match status" value="1"/>
</dbReference>
<dbReference type="PROSITE" id="PS00518">
    <property type="entry name" value="ZF_RING_1"/>
    <property type="match status" value="1"/>
</dbReference>
<dbReference type="InParanoid" id="A0A419PXQ5"/>
<dbReference type="Gene3D" id="3.30.40.10">
    <property type="entry name" value="Zinc/RING finger domain, C3HC4 (zinc finger)"/>
    <property type="match status" value="1"/>
</dbReference>
<dbReference type="OrthoDB" id="6265224at2759"/>
<dbReference type="Proteomes" id="UP000286415">
    <property type="component" value="Unassembled WGS sequence"/>
</dbReference>
<dbReference type="InterPro" id="IPR001841">
    <property type="entry name" value="Znf_RING"/>
</dbReference>
<comment type="caution">
    <text evidence="5">The sequence shown here is derived from an EMBL/GenBank/DDBJ whole genome shotgun (WGS) entry which is preliminary data.</text>
</comment>
<dbReference type="InterPro" id="IPR001258">
    <property type="entry name" value="NHL_repeat"/>
</dbReference>
<dbReference type="GO" id="GO:0008270">
    <property type="term" value="F:zinc ion binding"/>
    <property type="evidence" value="ECO:0007669"/>
    <property type="project" value="UniProtKB-KW"/>
</dbReference>
<dbReference type="Gene3D" id="2.120.10.30">
    <property type="entry name" value="TolB, C-terminal domain"/>
    <property type="match status" value="2"/>
</dbReference>
<dbReference type="InterPro" id="IPR047153">
    <property type="entry name" value="TRIM45/56/19-like"/>
</dbReference>
<dbReference type="PANTHER" id="PTHR25462:SF296">
    <property type="entry name" value="MEIOTIC P26, ISOFORM F"/>
    <property type="match status" value="1"/>
</dbReference>
<dbReference type="SUPFAM" id="SSF101898">
    <property type="entry name" value="NHL repeat"/>
    <property type="match status" value="1"/>
</dbReference>